<evidence type="ECO:0000313" key="1">
    <source>
        <dbReference type="EMBL" id="SCM71214.1"/>
    </source>
</evidence>
<reference evidence="1" key="1">
    <citation type="submission" date="2016-08" db="EMBL/GenBank/DDBJ databases">
        <authorList>
            <person name="Seilhamer J.J."/>
        </authorList>
    </citation>
    <scope>NUCLEOTIDE SEQUENCE</scope>
    <source>
        <strain evidence="1">86-1</strain>
    </source>
</reference>
<proteinExistence type="predicted"/>
<dbReference type="AlphaFoldDB" id="A0A212L0W2"/>
<gene>
    <name evidence="1" type="ORF">KL86DES1_10934</name>
</gene>
<dbReference type="EMBL" id="FMJC01000001">
    <property type="protein sequence ID" value="SCM71214.1"/>
    <property type="molecule type" value="Genomic_DNA"/>
</dbReference>
<accession>A0A212L0W2</accession>
<sequence>MEPSTVQASPAGNGCREDRTAFSCVVKRRGEHTFPFENMHYQR</sequence>
<name>A0A212L0W2_9BACT</name>
<protein>
    <submittedName>
        <fullName evidence="1">Uncharacterized protein</fullName>
    </submittedName>
</protein>
<organism evidence="1">
    <name type="scientific">uncultured Desulfovibrio sp</name>
    <dbReference type="NCBI Taxonomy" id="167968"/>
    <lineage>
        <taxon>Bacteria</taxon>
        <taxon>Pseudomonadati</taxon>
        <taxon>Thermodesulfobacteriota</taxon>
        <taxon>Desulfovibrionia</taxon>
        <taxon>Desulfovibrionales</taxon>
        <taxon>Desulfovibrionaceae</taxon>
        <taxon>Desulfovibrio</taxon>
        <taxon>environmental samples</taxon>
    </lineage>
</organism>